<feature type="active site" evidence="2">
    <location>
        <position position="657"/>
    </location>
</feature>
<keyword evidence="6" id="KW-1185">Reference proteome</keyword>
<gene>
    <name evidence="5" type="ORF">SAMN05421783_102182</name>
</gene>
<accession>A0A1H2RV96</accession>
<feature type="coiled-coil region" evidence="3">
    <location>
        <begin position="134"/>
        <end position="165"/>
    </location>
</feature>
<dbReference type="GO" id="GO:0004252">
    <property type="term" value="F:serine-type endopeptidase activity"/>
    <property type="evidence" value="ECO:0007669"/>
    <property type="project" value="UniProtKB-UniRule"/>
</dbReference>
<dbReference type="EC" id="3.4.21.53" evidence="2"/>
<dbReference type="Pfam" id="PF20437">
    <property type="entry name" value="LonC_helical"/>
    <property type="match status" value="1"/>
</dbReference>
<dbReference type="AlphaFoldDB" id="A0A1H2RV96"/>
<keyword evidence="3" id="KW-0175">Coiled coil</keyword>
<dbReference type="InterPro" id="IPR020568">
    <property type="entry name" value="Ribosomal_Su5_D2-typ_SF"/>
</dbReference>
<dbReference type="GO" id="GO:0030163">
    <property type="term" value="P:protein catabolic process"/>
    <property type="evidence" value="ECO:0007669"/>
    <property type="project" value="InterPro"/>
</dbReference>
<keyword evidence="2" id="KW-0720">Serine protease</keyword>
<dbReference type="Pfam" id="PF20436">
    <property type="entry name" value="LonB_AAA-LID"/>
    <property type="match status" value="1"/>
</dbReference>
<feature type="domain" description="Lon proteolytic" evidence="4">
    <location>
        <begin position="567"/>
        <end position="762"/>
    </location>
</feature>
<dbReference type="Proteomes" id="UP000198816">
    <property type="component" value="Unassembled WGS sequence"/>
</dbReference>
<dbReference type="GO" id="GO:0005524">
    <property type="term" value="F:ATP binding"/>
    <property type="evidence" value="ECO:0007669"/>
    <property type="project" value="InterPro"/>
</dbReference>
<comment type="similarity">
    <text evidence="2">Belongs to the peptidase S16 family.</text>
</comment>
<dbReference type="Gene3D" id="3.40.50.300">
    <property type="entry name" value="P-loop containing nucleotide triphosphate hydrolases"/>
    <property type="match status" value="2"/>
</dbReference>
<dbReference type="Gene3D" id="1.10.8.60">
    <property type="match status" value="1"/>
</dbReference>
<evidence type="ECO:0000259" key="4">
    <source>
        <dbReference type="PROSITE" id="PS51786"/>
    </source>
</evidence>
<feature type="active site" evidence="2">
    <location>
        <position position="700"/>
    </location>
</feature>
<dbReference type="InterPro" id="IPR027417">
    <property type="entry name" value="P-loop_NTPase"/>
</dbReference>
<dbReference type="InterPro" id="IPR046844">
    <property type="entry name" value="Lon-like_helical"/>
</dbReference>
<dbReference type="OrthoDB" id="9758568at2"/>
<dbReference type="SUPFAM" id="SSF54211">
    <property type="entry name" value="Ribosomal protein S5 domain 2-like"/>
    <property type="match status" value="1"/>
</dbReference>
<dbReference type="PROSITE" id="PS51786">
    <property type="entry name" value="LON_PROTEOLYTIC"/>
    <property type="match status" value="1"/>
</dbReference>
<evidence type="ECO:0000256" key="1">
    <source>
        <dbReference type="ARBA" id="ARBA00022670"/>
    </source>
</evidence>
<dbReference type="Pfam" id="PF05362">
    <property type="entry name" value="Lon_C"/>
    <property type="match status" value="1"/>
</dbReference>
<dbReference type="GO" id="GO:0006508">
    <property type="term" value="P:proteolysis"/>
    <property type="evidence" value="ECO:0007669"/>
    <property type="project" value="UniProtKB-KW"/>
</dbReference>
<name>A0A1H2RV96_THIRO</name>
<dbReference type="InterPro" id="IPR041699">
    <property type="entry name" value="AAA_32"/>
</dbReference>
<dbReference type="SUPFAM" id="SSF52540">
    <property type="entry name" value="P-loop containing nucleoside triphosphate hydrolases"/>
    <property type="match status" value="1"/>
</dbReference>
<dbReference type="InterPro" id="IPR046843">
    <property type="entry name" value="LonB_AAA-LID"/>
</dbReference>
<keyword evidence="2" id="KW-0378">Hydrolase</keyword>
<dbReference type="InterPro" id="IPR014721">
    <property type="entry name" value="Ribsml_uS5_D2-typ_fold_subgr"/>
</dbReference>
<proteinExistence type="inferred from homology"/>
<sequence length="811" mass="89327">MSVAPLEPSALYRQCDPAQLALETTADLDVRDGLIAQDRAIQAVRFGVGIRHTGYNLFALGPSGTGKYALIRSALQERATHEAVPPDWCYVFNFEDAHRPRALRLPPGKGAELKRDMDQLVEDLHRAIQGVFESDEYRTRTQALEEELEERQEQAMGQIRELAKEKDVILLQTPTGFTLAPVRDGKPLGPNEFHALSDEDRARIEEDINSLQAEMRKALHQMPLWKKRSDERIEALNREMAAAATQSLIEALCETYGDLAAVVAYLRQVQEDVVENFRQFLPESDKQPPLLGIWIPPNPDGPPWHQRYRINVLLGHDKNGGAPVVYADLPAHHQLVGRIEHRAHLGALETDFTMIRAGALHQANGGYLIIDALKLLIQPLAWETLKRLLQAAEIRIESLAQITSLISTLSLEPEPIPLDVKVVMLGERHVYYLLCELDPEFSELFKVAVDFEDQLVRGPESHLVYARFVASEVRRAGLRHFDRAAVARVIEHSARLADDNERLTSHMRSIGDLVRESDYWAGADGCETVGAAHVQQAIDAKIARADRISRRLREETTRGTILIETDGARVGQVNGLAVMSLGGFAFGHPSRITARVRLGKGELIDIEREVKLGGPIHSKGVLILQGFIAGRYALDHPLSLSASLVFEQSYGGIEGDSASSAELYALLSALADLPIRQSLAVTGSVNQLGEVQAIGGVNEKIEGFFDTCAARGPLEGQGVLIPVSNVKHLMLRADVREAVAQGRFAVYPIASIDEGIEILTGTAAGERTSDGRFPDGSVNARVEARLIGFSERLRALHAQDGKTPPSERAEP</sequence>
<dbReference type="RefSeq" id="WP_093028205.1">
    <property type="nucleotide sequence ID" value="NZ_FNNZ01000002.1"/>
</dbReference>
<protein>
    <recommendedName>
        <fullName evidence="2">endopeptidase La</fullName>
        <ecNumber evidence="2">3.4.21.53</ecNumber>
    </recommendedName>
</protein>
<dbReference type="PANTHER" id="PTHR10046">
    <property type="entry name" value="ATP DEPENDENT LON PROTEASE FAMILY MEMBER"/>
    <property type="match status" value="1"/>
</dbReference>
<feature type="coiled-coil region" evidence="3">
    <location>
        <begin position="201"/>
        <end position="246"/>
    </location>
</feature>
<reference evidence="6" key="1">
    <citation type="submission" date="2016-10" db="EMBL/GenBank/DDBJ databases">
        <authorList>
            <person name="Varghese N."/>
            <person name="Submissions S."/>
        </authorList>
    </citation>
    <scope>NUCLEOTIDE SEQUENCE [LARGE SCALE GENOMIC DNA]</scope>
    <source>
        <strain evidence="6">DSM 217</strain>
    </source>
</reference>
<evidence type="ECO:0000256" key="2">
    <source>
        <dbReference type="PROSITE-ProRule" id="PRU01122"/>
    </source>
</evidence>
<comment type="catalytic activity">
    <reaction evidence="2">
        <text>Hydrolysis of proteins in presence of ATP.</text>
        <dbReference type="EC" id="3.4.21.53"/>
    </reaction>
</comment>
<dbReference type="Gene3D" id="3.30.230.10">
    <property type="match status" value="1"/>
</dbReference>
<dbReference type="STRING" id="1058.SAMN05421783_102182"/>
<evidence type="ECO:0000313" key="5">
    <source>
        <dbReference type="EMBL" id="SDW23178.1"/>
    </source>
</evidence>
<dbReference type="InterPro" id="IPR008269">
    <property type="entry name" value="Lon_proteolytic"/>
</dbReference>
<evidence type="ECO:0000313" key="6">
    <source>
        <dbReference type="Proteomes" id="UP000198816"/>
    </source>
</evidence>
<dbReference type="Pfam" id="PF13654">
    <property type="entry name" value="AAA_32"/>
    <property type="match status" value="1"/>
</dbReference>
<organism evidence="5 6">
    <name type="scientific">Thiocapsa roseopersicina</name>
    <dbReference type="NCBI Taxonomy" id="1058"/>
    <lineage>
        <taxon>Bacteria</taxon>
        <taxon>Pseudomonadati</taxon>
        <taxon>Pseudomonadota</taxon>
        <taxon>Gammaproteobacteria</taxon>
        <taxon>Chromatiales</taxon>
        <taxon>Chromatiaceae</taxon>
        <taxon>Thiocapsa</taxon>
    </lineage>
</organism>
<evidence type="ECO:0000256" key="3">
    <source>
        <dbReference type="SAM" id="Coils"/>
    </source>
</evidence>
<dbReference type="GO" id="GO:0004176">
    <property type="term" value="F:ATP-dependent peptidase activity"/>
    <property type="evidence" value="ECO:0007669"/>
    <property type="project" value="UniProtKB-UniRule"/>
</dbReference>
<keyword evidence="1 2" id="KW-0645">Protease</keyword>
<dbReference type="InterPro" id="IPR027065">
    <property type="entry name" value="Lon_Prtase"/>
</dbReference>
<dbReference type="PRINTS" id="PR00830">
    <property type="entry name" value="ENDOLAPTASE"/>
</dbReference>
<dbReference type="EMBL" id="FNNZ01000002">
    <property type="protein sequence ID" value="SDW23178.1"/>
    <property type="molecule type" value="Genomic_DNA"/>
</dbReference>